<dbReference type="Proteomes" id="UP000289200">
    <property type="component" value="Unassembled WGS sequence"/>
</dbReference>
<evidence type="ECO:0000313" key="2">
    <source>
        <dbReference type="EMBL" id="VCU10348.1"/>
    </source>
</evidence>
<reference evidence="3" key="1">
    <citation type="submission" date="2018-10" db="EMBL/GenBank/DDBJ databases">
        <authorList>
            <person name="Peiro R."/>
            <person name="Begona"/>
            <person name="Cbmso G."/>
            <person name="Lopez M."/>
            <person name="Gonzalez S."/>
            <person name="Sacristan E."/>
            <person name="Castillo E."/>
        </authorList>
    </citation>
    <scope>NUCLEOTIDE SEQUENCE [LARGE SCALE GENOMIC DNA]</scope>
</reference>
<name>A0A3S4B2T2_9BRAD</name>
<dbReference type="EMBL" id="UWOC01000167">
    <property type="protein sequence ID" value="VCU10348.1"/>
    <property type="molecule type" value="Genomic_DNA"/>
</dbReference>
<sequence>MLPTFRTMVIAVAAVFLALMVTARGLVTAPEAVTRIGEVPPLGRTLVQLAQVPLDDTQKRFVAEAVARAERAEIEAAARIQQADAAGRSVTADGAAAPRAPETAPEMASEIAADSRPAGGPSLPLVAADERGRPAAAVPASADPLGDLIRAVVPETPEPSPRPAGSGGDEGAGTVVALAAAPAAPPAPSPAMPPEPVAAAPAPADPVSADRTPADPVPADPERGAAAAAPGEAVVAALPTAEPAVVFGPERPAAKPTAQKAKRTAKPAARKKARASRPAARRPVVRTVSRPVAPAPAATTYQTYTPFFGSPAPTAQPAAQPGTLRR</sequence>
<gene>
    <name evidence="2" type="ORF">RHODGE_RHODGE_03538</name>
</gene>
<protein>
    <submittedName>
        <fullName evidence="2">Uncharacterized protein</fullName>
    </submittedName>
</protein>
<dbReference type="OrthoDB" id="10014671at2"/>
<feature type="compositionally biased region" description="Low complexity" evidence="1">
    <location>
        <begin position="197"/>
        <end position="209"/>
    </location>
</feature>
<feature type="compositionally biased region" description="Low complexity" evidence="1">
    <location>
        <begin position="85"/>
        <end position="108"/>
    </location>
</feature>
<keyword evidence="3" id="KW-1185">Reference proteome</keyword>
<feature type="region of interest" description="Disordered" evidence="1">
    <location>
        <begin position="85"/>
        <end position="126"/>
    </location>
</feature>
<proteinExistence type="predicted"/>
<accession>A0A3S4B2T2</accession>
<evidence type="ECO:0000256" key="1">
    <source>
        <dbReference type="SAM" id="MobiDB-lite"/>
    </source>
</evidence>
<feature type="compositionally biased region" description="Pro residues" evidence="1">
    <location>
        <begin position="183"/>
        <end position="196"/>
    </location>
</feature>
<feature type="region of interest" description="Disordered" evidence="1">
    <location>
        <begin position="246"/>
        <end position="326"/>
    </location>
</feature>
<feature type="region of interest" description="Disordered" evidence="1">
    <location>
        <begin position="182"/>
        <end position="231"/>
    </location>
</feature>
<dbReference type="AlphaFoldDB" id="A0A3S4B2T2"/>
<feature type="compositionally biased region" description="Low complexity" evidence="1">
    <location>
        <begin position="285"/>
        <end position="326"/>
    </location>
</feature>
<evidence type="ECO:0000313" key="3">
    <source>
        <dbReference type="Proteomes" id="UP000289200"/>
    </source>
</evidence>
<comment type="caution">
    <text evidence="2">The sequence shown here is derived from an EMBL/GenBank/DDBJ whole genome shotgun (WGS) entry which is preliminary data.</text>
</comment>
<feature type="region of interest" description="Disordered" evidence="1">
    <location>
        <begin position="153"/>
        <end position="172"/>
    </location>
</feature>
<dbReference type="RefSeq" id="WP_129610424.1">
    <property type="nucleotide sequence ID" value="NZ_UWOC01000167.1"/>
</dbReference>
<feature type="compositionally biased region" description="Basic residues" evidence="1">
    <location>
        <begin position="260"/>
        <end position="284"/>
    </location>
</feature>
<organism evidence="2 3">
    <name type="scientific">Rhodoplanes serenus</name>
    <dbReference type="NCBI Taxonomy" id="200615"/>
    <lineage>
        <taxon>Bacteria</taxon>
        <taxon>Pseudomonadati</taxon>
        <taxon>Pseudomonadota</taxon>
        <taxon>Alphaproteobacteria</taxon>
        <taxon>Hyphomicrobiales</taxon>
        <taxon>Nitrobacteraceae</taxon>
        <taxon>Rhodoplanes</taxon>
    </lineage>
</organism>